<dbReference type="Proteomes" id="UP000594638">
    <property type="component" value="Unassembled WGS sequence"/>
</dbReference>
<organism evidence="1 2">
    <name type="scientific">Olea europaea subsp. europaea</name>
    <dbReference type="NCBI Taxonomy" id="158383"/>
    <lineage>
        <taxon>Eukaryota</taxon>
        <taxon>Viridiplantae</taxon>
        <taxon>Streptophyta</taxon>
        <taxon>Embryophyta</taxon>
        <taxon>Tracheophyta</taxon>
        <taxon>Spermatophyta</taxon>
        <taxon>Magnoliopsida</taxon>
        <taxon>eudicotyledons</taxon>
        <taxon>Gunneridae</taxon>
        <taxon>Pentapetalae</taxon>
        <taxon>asterids</taxon>
        <taxon>lamiids</taxon>
        <taxon>Lamiales</taxon>
        <taxon>Oleaceae</taxon>
        <taxon>Oleeae</taxon>
        <taxon>Olea</taxon>
    </lineage>
</organism>
<comment type="caution">
    <text evidence="1">The sequence shown here is derived from an EMBL/GenBank/DDBJ whole genome shotgun (WGS) entry which is preliminary data.</text>
</comment>
<dbReference type="InterPro" id="IPR036910">
    <property type="entry name" value="HMG_box_dom_sf"/>
</dbReference>
<proteinExistence type="predicted"/>
<dbReference type="SUPFAM" id="SSF52058">
    <property type="entry name" value="L domain-like"/>
    <property type="match status" value="1"/>
</dbReference>
<reference evidence="1 2" key="1">
    <citation type="submission" date="2019-12" db="EMBL/GenBank/DDBJ databases">
        <authorList>
            <person name="Alioto T."/>
            <person name="Alioto T."/>
            <person name="Gomez Garrido J."/>
        </authorList>
    </citation>
    <scope>NUCLEOTIDE SEQUENCE [LARGE SCALE GENOMIC DNA]</scope>
</reference>
<evidence type="ECO:0000313" key="1">
    <source>
        <dbReference type="EMBL" id="CAA3030276.1"/>
    </source>
</evidence>
<sequence length="193" mass="22422">MMKLQDCSASLNYLSIIHCVNLNLTILLGSGSNYQCLTQLLIQSCDDLESFGLPTPNLRHLDIVDCQHLKSLPERMDLLSSLWSLWVNNCASLLELFPQEKLITIRSMLHVHEFHFTRCLFYETFKLAVRKAKKEKKAKDPHKTKRPPSAFFVFMRKTMSKDYHKKLDSGLRFDSYIVFVVKELLEEAKPTII</sequence>
<dbReference type="EMBL" id="CACTIH010009362">
    <property type="protein sequence ID" value="CAA3030276.1"/>
    <property type="molecule type" value="Genomic_DNA"/>
</dbReference>
<dbReference type="OrthoDB" id="913790at2759"/>
<accession>A0A8S0VGL4</accession>
<dbReference type="Gene3D" id="3.80.10.10">
    <property type="entry name" value="Ribonuclease Inhibitor"/>
    <property type="match status" value="1"/>
</dbReference>
<gene>
    <name evidence="1" type="ORF">OLEA9_A012038</name>
</gene>
<dbReference type="InterPro" id="IPR032675">
    <property type="entry name" value="LRR_dom_sf"/>
</dbReference>
<protein>
    <submittedName>
        <fullName evidence="1">Copper transport protein ATX1</fullName>
    </submittedName>
</protein>
<name>A0A8S0VGL4_OLEEU</name>
<dbReference type="Gene3D" id="1.10.30.10">
    <property type="entry name" value="High mobility group box domain"/>
    <property type="match status" value="1"/>
</dbReference>
<keyword evidence="2" id="KW-1185">Reference proteome</keyword>
<evidence type="ECO:0000313" key="2">
    <source>
        <dbReference type="Proteomes" id="UP000594638"/>
    </source>
</evidence>
<dbReference type="SUPFAM" id="SSF47095">
    <property type="entry name" value="HMG-box"/>
    <property type="match status" value="1"/>
</dbReference>
<dbReference type="Gramene" id="OE9A012038T1">
    <property type="protein sequence ID" value="OE9A012038C1"/>
    <property type="gene ID" value="OE9A012038"/>
</dbReference>
<dbReference type="AlphaFoldDB" id="A0A8S0VGL4"/>